<accession>A0ABS2TNW0</accession>
<dbReference type="EMBL" id="JADKYB010000002">
    <property type="protein sequence ID" value="MBM9503663.1"/>
    <property type="molecule type" value="Genomic_DNA"/>
</dbReference>
<dbReference type="SUPFAM" id="SSF54909">
    <property type="entry name" value="Dimeric alpha+beta barrel"/>
    <property type="match status" value="1"/>
</dbReference>
<proteinExistence type="inferred from homology"/>
<protein>
    <submittedName>
        <fullName evidence="6">LuxR family transcriptional regulator</fullName>
    </submittedName>
</protein>
<dbReference type="PANTHER" id="PTHR44688">
    <property type="entry name" value="DNA-BINDING TRANSCRIPTIONAL ACTIVATOR DEVR_DOSR"/>
    <property type="match status" value="1"/>
</dbReference>
<name>A0ABS2TNW0_9ACTN</name>
<comment type="caution">
    <text evidence="6">The sequence shown here is derived from an EMBL/GenBank/DDBJ whole genome shotgun (WGS) entry which is preliminary data.</text>
</comment>
<evidence type="ECO:0000256" key="2">
    <source>
        <dbReference type="ARBA" id="ARBA00023015"/>
    </source>
</evidence>
<dbReference type="Pfam" id="PF03795">
    <property type="entry name" value="YCII"/>
    <property type="match status" value="1"/>
</dbReference>
<dbReference type="PROSITE" id="PS50043">
    <property type="entry name" value="HTH_LUXR_2"/>
    <property type="match status" value="1"/>
</dbReference>
<evidence type="ECO:0000313" key="6">
    <source>
        <dbReference type="EMBL" id="MBM9503663.1"/>
    </source>
</evidence>
<dbReference type="InterPro" id="IPR000792">
    <property type="entry name" value="Tscrpt_reg_LuxR_C"/>
</dbReference>
<reference evidence="6 7" key="1">
    <citation type="submission" date="2021-01" db="EMBL/GenBank/DDBJ databases">
        <title>Streptomyces acididurans sp. nov., isolated from a peat swamp forest soil.</title>
        <authorList>
            <person name="Chantavorakit T."/>
            <person name="Duangmal K."/>
        </authorList>
    </citation>
    <scope>NUCLEOTIDE SEQUENCE [LARGE SCALE GENOMIC DNA]</scope>
    <source>
        <strain evidence="6 7">KK5PA1</strain>
    </source>
</reference>
<keyword evidence="3" id="KW-0238">DNA-binding</keyword>
<dbReference type="InterPro" id="IPR036388">
    <property type="entry name" value="WH-like_DNA-bd_sf"/>
</dbReference>
<feature type="domain" description="HTH luxR-type" evidence="5">
    <location>
        <begin position="184"/>
        <end position="249"/>
    </location>
</feature>
<evidence type="ECO:0000256" key="4">
    <source>
        <dbReference type="ARBA" id="ARBA00023163"/>
    </source>
</evidence>
<keyword evidence="4" id="KW-0804">Transcription</keyword>
<dbReference type="SUPFAM" id="SSF46894">
    <property type="entry name" value="C-terminal effector domain of the bipartite response regulators"/>
    <property type="match status" value="1"/>
</dbReference>
<sequence>MTTPGRRDFACSTGSIRSHVHPAALPRPGTRARPRCTCPSRRRNSLSVEASSLQGVSVAYVVEIAFRGSATERLRFGEAHRSYWKRMAEQGFLLGGGPWRDGTGELLLCDAGDRGSVLKVLYADPYTQSHVIGDIRVREWDAVMGHVLLAGLERAGSGAGSFELIRGGATAPLPGRRGPQPARRTAAQEELTAHEVRIASMMLDGMTNKQIADAFTVSTRAVELHITRIYRKLDIRRRAQLAAAMGRAPVAIA</sequence>
<dbReference type="SMART" id="SM00421">
    <property type="entry name" value="HTH_LUXR"/>
    <property type="match status" value="1"/>
</dbReference>
<dbReference type="InterPro" id="IPR016032">
    <property type="entry name" value="Sig_transdc_resp-reg_C-effctor"/>
</dbReference>
<dbReference type="PANTHER" id="PTHR44688:SF16">
    <property type="entry name" value="DNA-BINDING TRANSCRIPTIONAL ACTIVATOR DEVR_DOSR"/>
    <property type="match status" value="1"/>
</dbReference>
<dbReference type="Pfam" id="PF00196">
    <property type="entry name" value="GerE"/>
    <property type="match status" value="1"/>
</dbReference>
<dbReference type="Gene3D" id="3.30.70.1060">
    <property type="entry name" value="Dimeric alpha+beta barrel"/>
    <property type="match status" value="1"/>
</dbReference>
<dbReference type="CDD" id="cd06170">
    <property type="entry name" value="LuxR_C_like"/>
    <property type="match status" value="1"/>
</dbReference>
<evidence type="ECO:0000259" key="5">
    <source>
        <dbReference type="PROSITE" id="PS50043"/>
    </source>
</evidence>
<keyword evidence="7" id="KW-1185">Reference proteome</keyword>
<comment type="similarity">
    <text evidence="1">Belongs to the YciI family.</text>
</comment>
<dbReference type="Proteomes" id="UP000749040">
    <property type="component" value="Unassembled WGS sequence"/>
</dbReference>
<evidence type="ECO:0000256" key="1">
    <source>
        <dbReference type="ARBA" id="ARBA00007689"/>
    </source>
</evidence>
<evidence type="ECO:0000313" key="7">
    <source>
        <dbReference type="Proteomes" id="UP000749040"/>
    </source>
</evidence>
<dbReference type="InterPro" id="IPR005545">
    <property type="entry name" value="YCII"/>
</dbReference>
<dbReference type="PRINTS" id="PR00038">
    <property type="entry name" value="HTHLUXR"/>
</dbReference>
<dbReference type="InterPro" id="IPR011008">
    <property type="entry name" value="Dimeric_a/b-barrel"/>
</dbReference>
<evidence type="ECO:0000256" key="3">
    <source>
        <dbReference type="ARBA" id="ARBA00023125"/>
    </source>
</evidence>
<organism evidence="6 7">
    <name type="scientific">Actinacidiphila acididurans</name>
    <dbReference type="NCBI Taxonomy" id="2784346"/>
    <lineage>
        <taxon>Bacteria</taxon>
        <taxon>Bacillati</taxon>
        <taxon>Actinomycetota</taxon>
        <taxon>Actinomycetes</taxon>
        <taxon>Kitasatosporales</taxon>
        <taxon>Streptomycetaceae</taxon>
        <taxon>Actinacidiphila</taxon>
    </lineage>
</organism>
<dbReference type="Gene3D" id="1.10.10.10">
    <property type="entry name" value="Winged helix-like DNA-binding domain superfamily/Winged helix DNA-binding domain"/>
    <property type="match status" value="1"/>
</dbReference>
<gene>
    <name evidence="6" type="ORF">ITX44_03775</name>
</gene>
<keyword evidence="2" id="KW-0805">Transcription regulation</keyword>